<evidence type="ECO:0000313" key="14">
    <source>
        <dbReference type="Proteomes" id="UP000184076"/>
    </source>
</evidence>
<dbReference type="CDD" id="cd05913">
    <property type="entry name" value="PaaK"/>
    <property type="match status" value="1"/>
</dbReference>
<evidence type="ECO:0000256" key="8">
    <source>
        <dbReference type="ARBA" id="ARBA00068695"/>
    </source>
</evidence>
<evidence type="ECO:0000259" key="11">
    <source>
        <dbReference type="Pfam" id="PF00501"/>
    </source>
</evidence>
<evidence type="ECO:0000313" key="13">
    <source>
        <dbReference type="EMBL" id="SHF90494.1"/>
    </source>
</evidence>
<comment type="similarity">
    <text evidence="6 10">Belongs to the phenylacetyl-CoA ligase family.</text>
</comment>
<sequence length="433" mass="48188">MIHDIEFETMPREALEAIQLRRLQATLQRVYATVPFYRKRFDEAGFKPADMKSLDDLRRVPFTTKQDLRDNYPFGLFAVPMDNVVRIHASSGTTGKPTVVGYTARDVNTWAELMARSLAAAGATRGDIIHNAYGYGLFTGGLGVHYGAERLGASVIPISGGNTKRQIMIMKDFGATILTCTPSYALHLAEVAEEMGVDFKDLKFKAGIFGAEPWSEKMRHEIEKKLNLDAVDIYGLSEVIGPGVAVECLEAKAGLHIFEDHFIPEIINPETGEVLPYGETGELVFTSITKEAFPVIRYRTRDITSLNPEPCICGRTHVRMNRVSGRTDDMLIIRGVNVFPSQIESVLMEIDGVEPHYQLVVDREGTLDMLTVMVEVGEKAFTDEIKGLQHLEKLIAKNIKEYLGVSAKVKLVEPKSIARSEGKAVRVIDNRKL</sequence>
<evidence type="ECO:0000256" key="4">
    <source>
        <dbReference type="ARBA" id="ARBA00050450"/>
    </source>
</evidence>
<evidence type="ECO:0000256" key="5">
    <source>
        <dbReference type="ARBA" id="ARBA00060591"/>
    </source>
</evidence>
<dbReference type="InterPro" id="IPR000873">
    <property type="entry name" value="AMP-dep_synth/lig_dom"/>
</dbReference>
<dbReference type="GO" id="GO:0047475">
    <property type="term" value="F:phenylacetate-CoA ligase activity"/>
    <property type="evidence" value="ECO:0007669"/>
    <property type="project" value="UniProtKB-EC"/>
</dbReference>
<dbReference type="InterPro" id="IPR028154">
    <property type="entry name" value="AMP-dep_Lig_C"/>
</dbReference>
<evidence type="ECO:0000256" key="9">
    <source>
        <dbReference type="ARBA" id="ARBA00075111"/>
    </source>
</evidence>
<organism evidence="13 14">
    <name type="scientific">Desulfacinum infernum DSM 9756</name>
    <dbReference type="NCBI Taxonomy" id="1121391"/>
    <lineage>
        <taxon>Bacteria</taxon>
        <taxon>Pseudomonadati</taxon>
        <taxon>Thermodesulfobacteriota</taxon>
        <taxon>Syntrophobacteria</taxon>
        <taxon>Syntrophobacterales</taxon>
        <taxon>Syntrophobacteraceae</taxon>
        <taxon>Desulfacinum</taxon>
    </lineage>
</organism>
<name>A0A1M5FG77_9BACT</name>
<dbReference type="PIRSF" id="PIRSF006444">
    <property type="entry name" value="PaaK"/>
    <property type="match status" value="1"/>
</dbReference>
<dbReference type="Pfam" id="PF14535">
    <property type="entry name" value="AMP-binding_C_2"/>
    <property type="match status" value="1"/>
</dbReference>
<evidence type="ECO:0000256" key="6">
    <source>
        <dbReference type="ARBA" id="ARBA00061566"/>
    </source>
</evidence>
<dbReference type="InterPro" id="IPR045851">
    <property type="entry name" value="AMP-bd_C_sf"/>
</dbReference>
<evidence type="ECO:0000256" key="7">
    <source>
        <dbReference type="ARBA" id="ARBA00066629"/>
    </source>
</evidence>
<comment type="catalytic activity">
    <reaction evidence="4">
        <text>2-phenylacetate + ATP + CoA = phenylacetyl-CoA + AMP + diphosphate</text>
        <dbReference type="Rhea" id="RHEA:20956"/>
        <dbReference type="ChEBI" id="CHEBI:18401"/>
        <dbReference type="ChEBI" id="CHEBI:30616"/>
        <dbReference type="ChEBI" id="CHEBI:33019"/>
        <dbReference type="ChEBI" id="CHEBI:57287"/>
        <dbReference type="ChEBI" id="CHEBI:57390"/>
        <dbReference type="ChEBI" id="CHEBI:456215"/>
        <dbReference type="EC" id="6.2.1.30"/>
    </reaction>
    <physiologicalReaction direction="left-to-right" evidence="4">
        <dbReference type="Rhea" id="RHEA:20957"/>
    </physiologicalReaction>
</comment>
<dbReference type="AlphaFoldDB" id="A0A1M5FG77"/>
<keyword evidence="2 10" id="KW-0436">Ligase</keyword>
<dbReference type="Gene3D" id="3.30.300.30">
    <property type="match status" value="1"/>
</dbReference>
<comment type="subunit">
    <text evidence="1">Monomer.</text>
</comment>
<dbReference type="InterPro" id="IPR051414">
    <property type="entry name" value="Adenylate-forming_Reductase"/>
</dbReference>
<dbReference type="PANTHER" id="PTHR43439:SF1">
    <property type="entry name" value="PHENYLACETATE-COENZYME A LIGASE"/>
    <property type="match status" value="1"/>
</dbReference>
<feature type="domain" description="AMP-dependent synthetase/ligase" evidence="11">
    <location>
        <begin position="78"/>
        <end position="286"/>
    </location>
</feature>
<comment type="pathway">
    <text evidence="5 10">Aromatic compound metabolism; phenylacetate degradation.</text>
</comment>
<dbReference type="EC" id="6.2.1.30" evidence="7 10"/>
<protein>
    <recommendedName>
        <fullName evidence="8 10">Phenylacetate-coenzyme A ligase</fullName>
        <ecNumber evidence="7 10">6.2.1.30</ecNumber>
    </recommendedName>
    <alternativeName>
        <fullName evidence="9 10">Phenylacetyl-CoA ligase</fullName>
    </alternativeName>
</protein>
<accession>A0A1M5FG77</accession>
<dbReference type="InterPro" id="IPR042099">
    <property type="entry name" value="ANL_N_sf"/>
</dbReference>
<dbReference type="STRING" id="1121391.SAMN02745206_02886"/>
<evidence type="ECO:0000256" key="10">
    <source>
        <dbReference type="PIRNR" id="PIRNR006444"/>
    </source>
</evidence>
<keyword evidence="3 10" id="KW-0547">Nucleotide-binding</keyword>
<reference evidence="14" key="1">
    <citation type="submission" date="2016-11" db="EMBL/GenBank/DDBJ databases">
        <authorList>
            <person name="Varghese N."/>
            <person name="Submissions S."/>
        </authorList>
    </citation>
    <scope>NUCLEOTIDE SEQUENCE [LARGE SCALE GENOMIC DNA]</scope>
    <source>
        <strain evidence="14">DSM 9756</strain>
    </source>
</reference>
<dbReference type="Pfam" id="PF00501">
    <property type="entry name" value="AMP-binding"/>
    <property type="match status" value="1"/>
</dbReference>
<dbReference type="InterPro" id="IPR011880">
    <property type="entry name" value="PA_CoA_ligase"/>
</dbReference>
<dbReference type="Gene3D" id="3.40.50.12780">
    <property type="entry name" value="N-terminal domain of ligase-like"/>
    <property type="match status" value="1"/>
</dbReference>
<proteinExistence type="inferred from homology"/>
<dbReference type="PANTHER" id="PTHR43439">
    <property type="entry name" value="PHENYLACETATE-COENZYME A LIGASE"/>
    <property type="match status" value="1"/>
</dbReference>
<dbReference type="GO" id="GO:0000166">
    <property type="term" value="F:nucleotide binding"/>
    <property type="evidence" value="ECO:0007669"/>
    <property type="project" value="UniProtKB-KW"/>
</dbReference>
<evidence type="ECO:0000259" key="12">
    <source>
        <dbReference type="Pfam" id="PF14535"/>
    </source>
</evidence>
<dbReference type="FunFam" id="3.30.300.30:FF:000019">
    <property type="entry name" value="Phenylacetate-coenzyme A ligase"/>
    <property type="match status" value="1"/>
</dbReference>
<gene>
    <name evidence="13" type="ORF">SAMN02745206_02886</name>
</gene>
<dbReference type="UniPathway" id="UPA00930"/>
<evidence type="ECO:0000256" key="1">
    <source>
        <dbReference type="ARBA" id="ARBA00011245"/>
    </source>
</evidence>
<dbReference type="Proteomes" id="UP000184076">
    <property type="component" value="Unassembled WGS sequence"/>
</dbReference>
<dbReference type="GO" id="GO:0010124">
    <property type="term" value="P:phenylacetate catabolic process"/>
    <property type="evidence" value="ECO:0007669"/>
    <property type="project" value="UniProtKB-UniRule"/>
</dbReference>
<feature type="domain" description="AMP-dependent ligase C-terminal" evidence="12">
    <location>
        <begin position="335"/>
        <end position="431"/>
    </location>
</feature>
<dbReference type="SUPFAM" id="SSF56801">
    <property type="entry name" value="Acetyl-CoA synthetase-like"/>
    <property type="match status" value="1"/>
</dbReference>
<evidence type="ECO:0000256" key="3">
    <source>
        <dbReference type="ARBA" id="ARBA00022741"/>
    </source>
</evidence>
<evidence type="ECO:0000256" key="2">
    <source>
        <dbReference type="ARBA" id="ARBA00022598"/>
    </source>
</evidence>
<dbReference type="EMBL" id="FQVB01000031">
    <property type="protein sequence ID" value="SHF90494.1"/>
    <property type="molecule type" value="Genomic_DNA"/>
</dbReference>
<comment type="function">
    <text evidence="10">Catalyzes the activation of phenylacetic acid (PA) to phenylacetyl-CoA (PA-CoA).</text>
</comment>
<dbReference type="FunFam" id="3.40.50.12780:FF:000016">
    <property type="entry name" value="Phenylacetate-coenzyme A ligase"/>
    <property type="match status" value="1"/>
</dbReference>
<keyword evidence="14" id="KW-1185">Reference proteome</keyword>